<dbReference type="EMBL" id="SACO01000003">
    <property type="protein sequence ID" value="RVU06265.1"/>
    <property type="molecule type" value="Genomic_DNA"/>
</dbReference>
<organism evidence="1 2">
    <name type="scientific">Novosphingobium umbonatum</name>
    <dbReference type="NCBI Taxonomy" id="1908524"/>
    <lineage>
        <taxon>Bacteria</taxon>
        <taxon>Pseudomonadati</taxon>
        <taxon>Pseudomonadota</taxon>
        <taxon>Alphaproteobacteria</taxon>
        <taxon>Sphingomonadales</taxon>
        <taxon>Sphingomonadaceae</taxon>
        <taxon>Novosphingobium</taxon>
    </lineage>
</organism>
<dbReference type="OrthoDB" id="7595572at2"/>
<keyword evidence="2" id="KW-1185">Reference proteome</keyword>
<evidence type="ECO:0000313" key="2">
    <source>
        <dbReference type="Proteomes" id="UP000282837"/>
    </source>
</evidence>
<reference evidence="1 2" key="1">
    <citation type="submission" date="2019-01" db="EMBL/GenBank/DDBJ databases">
        <authorList>
            <person name="Chen W.-M."/>
        </authorList>
    </citation>
    <scope>NUCLEOTIDE SEQUENCE [LARGE SCALE GENOMIC DNA]</scope>
    <source>
        <strain evidence="1 2">FSY-9</strain>
    </source>
</reference>
<dbReference type="AlphaFoldDB" id="A0A437N8K2"/>
<protein>
    <submittedName>
        <fullName evidence="1">Uncharacterized protein</fullName>
    </submittedName>
</protein>
<sequence length="104" mass="12293">MSDESAAVLPFALKDRWIVTVESERHFVNVRHRTRWYAVGRRIGHEERRHWCASRADALSIAEYMREGFAQRAWAEQFKAQYDRLPAARRAEVDAYLESLRGQE</sequence>
<accession>A0A437N8K2</accession>
<proteinExistence type="predicted"/>
<gene>
    <name evidence="1" type="ORF">EOE18_05370</name>
</gene>
<dbReference type="RefSeq" id="WP_127706991.1">
    <property type="nucleotide sequence ID" value="NZ_SACO01000003.1"/>
</dbReference>
<evidence type="ECO:0000313" key="1">
    <source>
        <dbReference type="EMBL" id="RVU06265.1"/>
    </source>
</evidence>
<name>A0A437N8K2_9SPHN</name>
<dbReference type="Proteomes" id="UP000282837">
    <property type="component" value="Unassembled WGS sequence"/>
</dbReference>
<comment type="caution">
    <text evidence="1">The sequence shown here is derived from an EMBL/GenBank/DDBJ whole genome shotgun (WGS) entry which is preliminary data.</text>
</comment>